<proteinExistence type="predicted"/>
<dbReference type="EMBL" id="JARKIF010000011">
    <property type="protein sequence ID" value="KAJ7627273.1"/>
    <property type="molecule type" value="Genomic_DNA"/>
</dbReference>
<organism evidence="1 2">
    <name type="scientific">Roridomyces roridus</name>
    <dbReference type="NCBI Taxonomy" id="1738132"/>
    <lineage>
        <taxon>Eukaryota</taxon>
        <taxon>Fungi</taxon>
        <taxon>Dikarya</taxon>
        <taxon>Basidiomycota</taxon>
        <taxon>Agaricomycotina</taxon>
        <taxon>Agaricomycetes</taxon>
        <taxon>Agaricomycetidae</taxon>
        <taxon>Agaricales</taxon>
        <taxon>Marasmiineae</taxon>
        <taxon>Mycenaceae</taxon>
        <taxon>Roridomyces</taxon>
    </lineage>
</organism>
<name>A0AAD7BQ04_9AGAR</name>
<reference evidence="1" key="1">
    <citation type="submission" date="2023-03" db="EMBL/GenBank/DDBJ databases">
        <title>Massive genome expansion in bonnet fungi (Mycena s.s.) driven by repeated elements and novel gene families across ecological guilds.</title>
        <authorList>
            <consortium name="Lawrence Berkeley National Laboratory"/>
            <person name="Harder C.B."/>
            <person name="Miyauchi S."/>
            <person name="Viragh M."/>
            <person name="Kuo A."/>
            <person name="Thoen E."/>
            <person name="Andreopoulos B."/>
            <person name="Lu D."/>
            <person name="Skrede I."/>
            <person name="Drula E."/>
            <person name="Henrissat B."/>
            <person name="Morin E."/>
            <person name="Kohler A."/>
            <person name="Barry K."/>
            <person name="LaButti K."/>
            <person name="Morin E."/>
            <person name="Salamov A."/>
            <person name="Lipzen A."/>
            <person name="Mereny Z."/>
            <person name="Hegedus B."/>
            <person name="Baldrian P."/>
            <person name="Stursova M."/>
            <person name="Weitz H."/>
            <person name="Taylor A."/>
            <person name="Grigoriev I.V."/>
            <person name="Nagy L.G."/>
            <person name="Martin F."/>
            <person name="Kauserud H."/>
        </authorList>
    </citation>
    <scope>NUCLEOTIDE SEQUENCE</scope>
    <source>
        <strain evidence="1">9284</strain>
    </source>
</reference>
<accession>A0AAD7BQ04</accession>
<keyword evidence="2" id="KW-1185">Reference proteome</keyword>
<evidence type="ECO:0000313" key="1">
    <source>
        <dbReference type="EMBL" id="KAJ7627273.1"/>
    </source>
</evidence>
<evidence type="ECO:0000313" key="2">
    <source>
        <dbReference type="Proteomes" id="UP001221142"/>
    </source>
</evidence>
<dbReference type="Proteomes" id="UP001221142">
    <property type="component" value="Unassembled WGS sequence"/>
</dbReference>
<dbReference type="AlphaFoldDB" id="A0AAD7BQ04"/>
<gene>
    <name evidence="1" type="ORF">FB45DRAFT_868499</name>
</gene>
<sequence>MPPEQNPQPNLAVIVEAQALKVDSNDAPLQTLWISFLDAGCAAQTPAAAARSVEGVGIREARFQPHTAEWILGEYSELLPAILADILLMKTQLQCSSEAL</sequence>
<comment type="caution">
    <text evidence="1">The sequence shown here is derived from an EMBL/GenBank/DDBJ whole genome shotgun (WGS) entry which is preliminary data.</text>
</comment>
<protein>
    <submittedName>
        <fullName evidence="1">Uncharacterized protein</fullName>
    </submittedName>
</protein>